<feature type="domain" description="Heme NO-binding" evidence="1">
    <location>
        <begin position="2"/>
        <end position="161"/>
    </location>
</feature>
<dbReference type="SUPFAM" id="SSF111126">
    <property type="entry name" value="Ligand-binding domain in the NO signalling and Golgi transport"/>
    <property type="match status" value="1"/>
</dbReference>
<proteinExistence type="predicted"/>
<dbReference type="InterPro" id="IPR024096">
    <property type="entry name" value="NO_sig/Golgi_transp_ligand-bd"/>
</dbReference>
<evidence type="ECO:0000313" key="2">
    <source>
        <dbReference type="EMBL" id="MFD2835374.1"/>
    </source>
</evidence>
<organism evidence="2 3">
    <name type="scientific">Christiangramia antarctica</name>
    <dbReference type="NCBI Taxonomy" id="2058158"/>
    <lineage>
        <taxon>Bacteria</taxon>
        <taxon>Pseudomonadati</taxon>
        <taxon>Bacteroidota</taxon>
        <taxon>Flavobacteriia</taxon>
        <taxon>Flavobacteriales</taxon>
        <taxon>Flavobacteriaceae</taxon>
        <taxon>Christiangramia</taxon>
    </lineage>
</organism>
<accession>A0ABW5XCF3</accession>
<evidence type="ECO:0000313" key="3">
    <source>
        <dbReference type="Proteomes" id="UP001597438"/>
    </source>
</evidence>
<dbReference type="Gene3D" id="3.90.1520.10">
    <property type="entry name" value="H-NOX domain"/>
    <property type="match status" value="1"/>
</dbReference>
<sequence length="177" mass="20699">MKGIVFTEFLEMVETSFGLETVDFIITKSKLKSQGAYTAVGVYDFFEMQQLIIHLSEKTNISKEDLIYTYGCYFFNTLVRIHPDIFKHYSSPFAMLASVEDHIHVQVKKLYPGADLPTFEVIEFKDDYLEMIYHSNNAMYMFAKALMDKTFEYYDQDSNITYIKLKKDGTKVKFLIS</sequence>
<keyword evidence="3" id="KW-1185">Reference proteome</keyword>
<dbReference type="RefSeq" id="WP_251741135.1">
    <property type="nucleotide sequence ID" value="NZ_JBHUOJ010000039.1"/>
</dbReference>
<dbReference type="EMBL" id="JBHUOJ010000039">
    <property type="protein sequence ID" value="MFD2835374.1"/>
    <property type="molecule type" value="Genomic_DNA"/>
</dbReference>
<dbReference type="Pfam" id="PF07700">
    <property type="entry name" value="HNOB"/>
    <property type="match status" value="1"/>
</dbReference>
<name>A0ABW5XCF3_9FLAO</name>
<evidence type="ECO:0000259" key="1">
    <source>
        <dbReference type="Pfam" id="PF07700"/>
    </source>
</evidence>
<dbReference type="Proteomes" id="UP001597438">
    <property type="component" value="Unassembled WGS sequence"/>
</dbReference>
<dbReference type="InterPro" id="IPR011644">
    <property type="entry name" value="Heme_NO-bd"/>
</dbReference>
<dbReference type="InterPro" id="IPR038158">
    <property type="entry name" value="H-NOX_domain_sf"/>
</dbReference>
<protein>
    <submittedName>
        <fullName evidence="2">Heme NO-binding domain-containing protein</fullName>
    </submittedName>
</protein>
<gene>
    <name evidence="2" type="ORF">ACFSYS_18930</name>
</gene>
<reference evidence="3" key="1">
    <citation type="journal article" date="2019" name="Int. J. Syst. Evol. Microbiol.">
        <title>The Global Catalogue of Microorganisms (GCM) 10K type strain sequencing project: providing services to taxonomists for standard genome sequencing and annotation.</title>
        <authorList>
            <consortium name="The Broad Institute Genomics Platform"/>
            <consortium name="The Broad Institute Genome Sequencing Center for Infectious Disease"/>
            <person name="Wu L."/>
            <person name="Ma J."/>
        </authorList>
    </citation>
    <scope>NUCLEOTIDE SEQUENCE [LARGE SCALE GENOMIC DNA]</scope>
    <source>
        <strain evidence="3">KCTC 52925</strain>
    </source>
</reference>
<comment type="caution">
    <text evidence="2">The sequence shown here is derived from an EMBL/GenBank/DDBJ whole genome shotgun (WGS) entry which is preliminary data.</text>
</comment>